<proteinExistence type="inferred from homology"/>
<evidence type="ECO:0000256" key="9">
    <source>
        <dbReference type="SAM" id="MobiDB-lite"/>
    </source>
</evidence>
<feature type="domain" description="ABC transporter" evidence="10">
    <location>
        <begin position="413"/>
        <end position="649"/>
    </location>
</feature>
<evidence type="ECO:0008006" key="14">
    <source>
        <dbReference type="Google" id="ProtNLM"/>
    </source>
</evidence>
<keyword evidence="4" id="KW-0547">Nucleotide-binding</keyword>
<feature type="compositionally biased region" description="Polar residues" evidence="9">
    <location>
        <begin position="1"/>
        <end position="10"/>
    </location>
</feature>
<accession>A0AAN6LUA8</accession>
<dbReference type="GO" id="GO:0140359">
    <property type="term" value="F:ABC-type transporter activity"/>
    <property type="evidence" value="ECO:0007669"/>
    <property type="project" value="InterPro"/>
</dbReference>
<dbReference type="Proteomes" id="UP001280581">
    <property type="component" value="Unassembled WGS sequence"/>
</dbReference>
<dbReference type="Gene3D" id="1.20.1560.10">
    <property type="entry name" value="ABC transporter type 1, transmembrane domain"/>
    <property type="match status" value="1"/>
</dbReference>
<dbReference type="EMBL" id="WVTA01000008">
    <property type="protein sequence ID" value="KAK3207758.1"/>
    <property type="molecule type" value="Genomic_DNA"/>
</dbReference>
<dbReference type="InterPro" id="IPR027417">
    <property type="entry name" value="P-loop_NTPase"/>
</dbReference>
<dbReference type="PANTHER" id="PTHR24221:SF503">
    <property type="entry name" value="MITOCHONDRIAL POTASSIUM CHANNEL ATP-BINDING SUBUNIT"/>
    <property type="match status" value="1"/>
</dbReference>
<keyword evidence="7" id="KW-0472">Membrane</keyword>
<dbReference type="CDD" id="cd18583">
    <property type="entry name" value="ABC_6TM_HMT1"/>
    <property type="match status" value="1"/>
</dbReference>
<comment type="caution">
    <text evidence="12">The sequence shown here is derived from an EMBL/GenBank/DDBJ whole genome shotgun (WGS) entry which is preliminary data.</text>
</comment>
<dbReference type="PROSITE" id="PS50893">
    <property type="entry name" value="ABC_TRANSPORTER_2"/>
    <property type="match status" value="1"/>
</dbReference>
<keyword evidence="3" id="KW-0812">Transmembrane</keyword>
<dbReference type="GO" id="GO:0016020">
    <property type="term" value="C:membrane"/>
    <property type="evidence" value="ECO:0007669"/>
    <property type="project" value="UniProtKB-SubCell"/>
</dbReference>
<dbReference type="PROSITE" id="PS50929">
    <property type="entry name" value="ABC_TM1F"/>
    <property type="match status" value="1"/>
</dbReference>
<feature type="domain" description="ABC transmembrane type-1" evidence="11">
    <location>
        <begin position="98"/>
        <end position="379"/>
    </location>
</feature>
<evidence type="ECO:0000256" key="5">
    <source>
        <dbReference type="ARBA" id="ARBA00022840"/>
    </source>
</evidence>
<gene>
    <name evidence="12" type="ORF">GRF29_96g343745</name>
</gene>
<keyword evidence="6" id="KW-1133">Transmembrane helix</keyword>
<evidence type="ECO:0000313" key="13">
    <source>
        <dbReference type="Proteomes" id="UP001280581"/>
    </source>
</evidence>
<dbReference type="GO" id="GO:0005524">
    <property type="term" value="F:ATP binding"/>
    <property type="evidence" value="ECO:0007669"/>
    <property type="project" value="UniProtKB-KW"/>
</dbReference>
<dbReference type="SUPFAM" id="SSF52540">
    <property type="entry name" value="P-loop containing nucleoside triphosphate hydrolases"/>
    <property type="match status" value="1"/>
</dbReference>
<keyword evidence="5" id="KW-0067">ATP-binding</keyword>
<dbReference type="PANTHER" id="PTHR24221">
    <property type="entry name" value="ATP-BINDING CASSETTE SUB-FAMILY B"/>
    <property type="match status" value="1"/>
</dbReference>
<dbReference type="FunFam" id="3.40.50.300:FF:000287">
    <property type="entry name" value="Multidrug ABC transporter ATP-binding protein"/>
    <property type="match status" value="1"/>
</dbReference>
<dbReference type="InterPro" id="IPR003439">
    <property type="entry name" value="ABC_transporter-like_ATP-bd"/>
</dbReference>
<evidence type="ECO:0000256" key="7">
    <source>
        <dbReference type="ARBA" id="ARBA00023136"/>
    </source>
</evidence>
<keyword evidence="2" id="KW-0813">Transport</keyword>
<evidence type="ECO:0000259" key="11">
    <source>
        <dbReference type="PROSITE" id="PS50929"/>
    </source>
</evidence>
<dbReference type="InterPro" id="IPR036640">
    <property type="entry name" value="ABC1_TM_sf"/>
</dbReference>
<dbReference type="InterPro" id="IPR011527">
    <property type="entry name" value="ABC1_TM_dom"/>
</dbReference>
<evidence type="ECO:0000256" key="8">
    <source>
        <dbReference type="ARBA" id="ARBA00024363"/>
    </source>
</evidence>
<dbReference type="SUPFAM" id="SSF90123">
    <property type="entry name" value="ABC transporter transmembrane region"/>
    <property type="match status" value="1"/>
</dbReference>
<feature type="compositionally biased region" description="Acidic residues" evidence="9">
    <location>
        <begin position="45"/>
        <end position="56"/>
    </location>
</feature>
<organism evidence="12 13">
    <name type="scientific">Pseudopithomyces chartarum</name>
    <dbReference type="NCBI Taxonomy" id="1892770"/>
    <lineage>
        <taxon>Eukaryota</taxon>
        <taxon>Fungi</taxon>
        <taxon>Dikarya</taxon>
        <taxon>Ascomycota</taxon>
        <taxon>Pezizomycotina</taxon>
        <taxon>Dothideomycetes</taxon>
        <taxon>Pleosporomycetidae</taxon>
        <taxon>Pleosporales</taxon>
        <taxon>Massarineae</taxon>
        <taxon>Didymosphaeriaceae</taxon>
        <taxon>Pseudopithomyces</taxon>
    </lineage>
</organism>
<evidence type="ECO:0000256" key="6">
    <source>
        <dbReference type="ARBA" id="ARBA00022989"/>
    </source>
</evidence>
<dbReference type="SMART" id="SM00382">
    <property type="entry name" value="AAA"/>
    <property type="match status" value="1"/>
</dbReference>
<dbReference type="InterPro" id="IPR039421">
    <property type="entry name" value="Type_1_exporter"/>
</dbReference>
<dbReference type="Pfam" id="PF00664">
    <property type="entry name" value="ABC_membrane"/>
    <property type="match status" value="1"/>
</dbReference>
<dbReference type="InterPro" id="IPR003593">
    <property type="entry name" value="AAA+_ATPase"/>
</dbReference>
<evidence type="ECO:0000256" key="2">
    <source>
        <dbReference type="ARBA" id="ARBA00022448"/>
    </source>
</evidence>
<sequence>MASSSATSGDTEPLLPKSHKTTEYGTQFEDEEFILDDTSSKKDDFDDDSDSDEEEEAKSKRAQRLKETGGWFGYLKDFRIFLPYLIPRHEPKVLLSMVVCLVCLAGERVLHIMVPNQLGIIADKLLDREPPFRDLFIWVGLSILWDRSGLGMILDLAIIPIKQFAERQVINATFSHVMSLSMDFHSERDSAEVMKALEQGGSLATLLKTAVCDFLPTIVDLVIAFGTLYWKFDIYTSLIMMVSFSLYLVLEIFTSRWKVEPRRQFARTERRQAKVMHQAIQGWTTVSYFNMFGFERKRFGQTVDAKLAADRKWSILDHTLQGALDLIIPWTFFALAGMAIWNISQGRSKPGDFVFLVQYWEYLIWPLKWLSHEYREIMSNLIDAERLLALLRTKPTIADKEDAYTLGPVDGHVAFESVEFGYDGRKTTIQDFNIVAEPGQTIALVGATGAGKSTVTKLLLRFYDVTSGRITVDHHDIRDITLDSLRNVIGVVPQDPLLFNGTILENLRYAKPSATFPEIIAACRAAAIHDRILTFPDGYKTHVGEQGVKLSGGEVQRLAVARVFLKDPPILILDEATSAIDTHTESNIQRALDAFKNSKRRTMFVIAHRLSTIVGADQILVFDEGRVVERGTHSELIASGGVYQRLWSRQTSTYREEGDLL</sequence>
<reference evidence="12 13" key="1">
    <citation type="submission" date="2021-02" db="EMBL/GenBank/DDBJ databases">
        <title>Genome assembly of Pseudopithomyces chartarum.</title>
        <authorList>
            <person name="Jauregui R."/>
            <person name="Singh J."/>
            <person name="Voisey C."/>
        </authorList>
    </citation>
    <scope>NUCLEOTIDE SEQUENCE [LARGE SCALE GENOMIC DNA]</scope>
    <source>
        <strain evidence="12 13">AGR01</strain>
    </source>
</reference>
<dbReference type="GO" id="GO:0016887">
    <property type="term" value="F:ATP hydrolysis activity"/>
    <property type="evidence" value="ECO:0007669"/>
    <property type="project" value="InterPro"/>
</dbReference>
<feature type="region of interest" description="Disordered" evidence="9">
    <location>
        <begin position="1"/>
        <end position="60"/>
    </location>
</feature>
<protein>
    <recommendedName>
        <fullName evidence="14">ABC transporter</fullName>
    </recommendedName>
</protein>
<comment type="subcellular location">
    <subcellularLocation>
        <location evidence="1">Membrane</location>
        <topology evidence="1">Multi-pass membrane protein</topology>
    </subcellularLocation>
</comment>
<name>A0AAN6LUA8_9PLEO</name>
<dbReference type="Gene3D" id="3.40.50.300">
    <property type="entry name" value="P-loop containing nucleotide triphosphate hydrolases"/>
    <property type="match status" value="1"/>
</dbReference>
<evidence type="ECO:0000313" key="12">
    <source>
        <dbReference type="EMBL" id="KAK3207758.1"/>
    </source>
</evidence>
<evidence type="ECO:0000256" key="1">
    <source>
        <dbReference type="ARBA" id="ARBA00004141"/>
    </source>
</evidence>
<dbReference type="Pfam" id="PF00005">
    <property type="entry name" value="ABC_tran"/>
    <property type="match status" value="1"/>
</dbReference>
<evidence type="ECO:0000256" key="4">
    <source>
        <dbReference type="ARBA" id="ARBA00022741"/>
    </source>
</evidence>
<dbReference type="AlphaFoldDB" id="A0AAN6LUA8"/>
<comment type="similarity">
    <text evidence="8">Belongs to the ABC transporter superfamily. ABCB family. Heavy Metal importer (TC 3.A.1.210) subfamily.</text>
</comment>
<keyword evidence="13" id="KW-1185">Reference proteome</keyword>
<evidence type="ECO:0000259" key="10">
    <source>
        <dbReference type="PROSITE" id="PS50893"/>
    </source>
</evidence>
<evidence type="ECO:0000256" key="3">
    <source>
        <dbReference type="ARBA" id="ARBA00022692"/>
    </source>
</evidence>